<accession>A0A645DDY5</accession>
<gene>
    <name evidence="2" type="ORF">SDC9_133874</name>
</gene>
<keyword evidence="1" id="KW-0812">Transmembrane</keyword>
<comment type="caution">
    <text evidence="2">The sequence shown here is derived from an EMBL/GenBank/DDBJ whole genome shotgun (WGS) entry which is preliminary data.</text>
</comment>
<evidence type="ECO:0000313" key="2">
    <source>
        <dbReference type="EMBL" id="MPM86782.1"/>
    </source>
</evidence>
<keyword evidence="1" id="KW-1133">Transmembrane helix</keyword>
<name>A0A645DDY5_9ZZZZ</name>
<protein>
    <submittedName>
        <fullName evidence="2">Uncharacterized protein</fullName>
    </submittedName>
</protein>
<feature type="transmembrane region" description="Helical" evidence="1">
    <location>
        <begin position="59"/>
        <end position="77"/>
    </location>
</feature>
<reference evidence="2" key="1">
    <citation type="submission" date="2019-08" db="EMBL/GenBank/DDBJ databases">
        <authorList>
            <person name="Kucharzyk K."/>
            <person name="Murdoch R.W."/>
            <person name="Higgins S."/>
            <person name="Loffler F."/>
        </authorList>
    </citation>
    <scope>NUCLEOTIDE SEQUENCE</scope>
</reference>
<dbReference type="EMBL" id="VSSQ01034741">
    <property type="protein sequence ID" value="MPM86782.1"/>
    <property type="molecule type" value="Genomic_DNA"/>
</dbReference>
<sequence length="81" mass="8950">MEFIQDPNSTKSFLNLEQRLSDSLTPVRPDPAFIDSLKHKLAQGTTTVIERHSSGHAELIIIGLGLATGALLVWLVSRLRK</sequence>
<keyword evidence="1" id="KW-0472">Membrane</keyword>
<organism evidence="2">
    <name type="scientific">bioreactor metagenome</name>
    <dbReference type="NCBI Taxonomy" id="1076179"/>
    <lineage>
        <taxon>unclassified sequences</taxon>
        <taxon>metagenomes</taxon>
        <taxon>ecological metagenomes</taxon>
    </lineage>
</organism>
<dbReference type="AlphaFoldDB" id="A0A645DDY5"/>
<proteinExistence type="predicted"/>
<evidence type="ECO:0000256" key="1">
    <source>
        <dbReference type="SAM" id="Phobius"/>
    </source>
</evidence>